<feature type="region of interest" description="Disordered" evidence="1">
    <location>
        <begin position="54"/>
        <end position="75"/>
    </location>
</feature>
<reference evidence="2 3" key="1">
    <citation type="journal article" date="2014" name="Agronomy (Basel)">
        <title>A Draft Genome Sequence for Ensete ventricosum, the Drought-Tolerant Tree Against Hunger.</title>
        <authorList>
            <person name="Harrison J."/>
            <person name="Moore K.A."/>
            <person name="Paszkiewicz K."/>
            <person name="Jones T."/>
            <person name="Grant M."/>
            <person name="Ambacheew D."/>
            <person name="Muzemil S."/>
            <person name="Studholme D.J."/>
        </authorList>
    </citation>
    <scope>NUCLEOTIDE SEQUENCE [LARGE SCALE GENOMIC DNA]</scope>
</reference>
<proteinExistence type="predicted"/>
<dbReference type="Proteomes" id="UP000287651">
    <property type="component" value="Unassembled WGS sequence"/>
</dbReference>
<accession>A0A427B8B0</accession>
<organism evidence="2 3">
    <name type="scientific">Ensete ventricosum</name>
    <name type="common">Abyssinian banana</name>
    <name type="synonym">Musa ensete</name>
    <dbReference type="NCBI Taxonomy" id="4639"/>
    <lineage>
        <taxon>Eukaryota</taxon>
        <taxon>Viridiplantae</taxon>
        <taxon>Streptophyta</taxon>
        <taxon>Embryophyta</taxon>
        <taxon>Tracheophyta</taxon>
        <taxon>Spermatophyta</taxon>
        <taxon>Magnoliopsida</taxon>
        <taxon>Liliopsida</taxon>
        <taxon>Zingiberales</taxon>
        <taxon>Musaceae</taxon>
        <taxon>Ensete</taxon>
    </lineage>
</organism>
<feature type="non-terminal residue" evidence="2">
    <location>
        <position position="213"/>
    </location>
</feature>
<comment type="caution">
    <text evidence="2">The sequence shown here is derived from an EMBL/GenBank/DDBJ whole genome shotgun (WGS) entry which is preliminary data.</text>
</comment>
<evidence type="ECO:0000313" key="3">
    <source>
        <dbReference type="Proteomes" id="UP000287651"/>
    </source>
</evidence>
<evidence type="ECO:0000256" key="1">
    <source>
        <dbReference type="SAM" id="MobiDB-lite"/>
    </source>
</evidence>
<dbReference type="AlphaFoldDB" id="A0A427B8B0"/>
<dbReference type="PANTHER" id="PTHR15160:SF3">
    <property type="entry name" value="BIFUNCTIONAL NUCLEASE 1"/>
    <property type="match status" value="1"/>
</dbReference>
<feature type="compositionally biased region" description="Basic residues" evidence="1">
    <location>
        <begin position="64"/>
        <end position="75"/>
    </location>
</feature>
<sequence>MGILKGSVVYHTDVSCANYVGTDGTTRAALYWCTNTWYAGAYWCFNEEEKEVKEEGSMEEQRRKKEKGRWNKKKKEKEEKWSDTWDAAIALKGSNSITMAKRQWYCSEELVPLQHCSGKEATSFLSADVFLFHVVEVRSRSDGLMIKMHDGRHLRCVHNDPQAGNLLYYAPRPAIVLKMEDGSDILLPILVSEEFDMLRNMMIASVEERYRDA</sequence>
<protein>
    <submittedName>
        <fullName evidence="2">Uncharacterized protein</fullName>
    </submittedName>
</protein>
<gene>
    <name evidence="2" type="ORF">B296_00013551</name>
</gene>
<dbReference type="PANTHER" id="PTHR15160">
    <property type="entry name" value="VON HIPPEL-LINDAU PROTEIN"/>
    <property type="match status" value="1"/>
</dbReference>
<dbReference type="GO" id="GO:0005634">
    <property type="term" value="C:nucleus"/>
    <property type="evidence" value="ECO:0007669"/>
    <property type="project" value="TreeGrafter"/>
</dbReference>
<dbReference type="GO" id="GO:0030891">
    <property type="term" value="C:VCB complex"/>
    <property type="evidence" value="ECO:0007669"/>
    <property type="project" value="TreeGrafter"/>
</dbReference>
<feature type="compositionally biased region" description="Basic and acidic residues" evidence="1">
    <location>
        <begin position="54"/>
        <end position="63"/>
    </location>
</feature>
<dbReference type="EMBL" id="AMZH03000246">
    <property type="protein sequence ID" value="RRT84722.1"/>
    <property type="molecule type" value="Genomic_DNA"/>
</dbReference>
<name>A0A427B8B0_ENSVE</name>
<dbReference type="GO" id="GO:0016567">
    <property type="term" value="P:protein ubiquitination"/>
    <property type="evidence" value="ECO:0007669"/>
    <property type="project" value="TreeGrafter"/>
</dbReference>
<evidence type="ECO:0000313" key="2">
    <source>
        <dbReference type="EMBL" id="RRT84722.1"/>
    </source>
</evidence>